<reference evidence="5" key="1">
    <citation type="submission" date="2019-09" db="EMBL/GenBank/DDBJ databases">
        <title>Antimicrobial potential of Antarctic Bacteria.</title>
        <authorList>
            <person name="Benaud N."/>
            <person name="Edwards R.J."/>
            <person name="Ferrari B.C."/>
        </authorList>
    </citation>
    <scope>NUCLEOTIDE SEQUENCE [LARGE SCALE GENOMIC DNA]</scope>
    <source>
        <strain evidence="5">SPB151</strain>
    </source>
</reference>
<keyword evidence="5" id="KW-1185">Reference proteome</keyword>
<dbReference type="RefSeq" id="WP_185443706.1">
    <property type="nucleotide sequence ID" value="NZ_CP043661.1"/>
</dbReference>
<feature type="domain" description="DUF4874" evidence="3">
    <location>
        <begin position="172"/>
        <end position="337"/>
    </location>
</feature>
<evidence type="ECO:0000259" key="3">
    <source>
        <dbReference type="Pfam" id="PF16173"/>
    </source>
</evidence>
<sequence length="583" mass="62819">MRSPRTLKLLAGIVAGSLAAVLAVVSPAYASISGLSATNDATNVTYQFNYTGAPQFARTYIDTDRNAATGFAQAGIGADYLLENNSLYHHNGGGWSWTLVKTVTYSATGGVAKWTVARADLGETASPNDADLIFQVESPLETSSKYTHVYSGGGGGGGTQVTYTASTDNFANPERGLYHHTGDCDKTDFSLATLQSYRTSQGISQVMCIFYLAEYKNTAIAQSALDQLQQQLATVRAAGLKVVLRFAYTTATTGDDAPLSRVQSHLDQLAPYLSSNKDVIAVMQAGFIGAWGEWYYTQNFGNAGVISATDWANRKAVTDKILSVLPSDRMVQVRTPKIKRTMYSTSAVTSGQAYNGSALSRLGHHNDCFLASPDDYGTYENTSVEYPYLQSDTTYVPMGGETCGANPPRSSCPTALTELAQFHWSYLNTDYEPTVLNSWSTGGCLADITKRLGYRFTLQNGTYPTTATRGGSLPVTINLHNDGFATPYNPHSVELVLRNTSTGALQRLALSTDPRRWTAGSTTTISQTLTVPASLPTGTYALLLNLPDPQLSTRPEYSVRFANQSTWESATGMNSLLRTITVS</sequence>
<feature type="signal peptide" evidence="1">
    <location>
        <begin position="1"/>
        <end position="30"/>
    </location>
</feature>
<gene>
    <name evidence="4" type="ORF">F1D05_29545</name>
</gene>
<feature type="chain" id="PRO_5028883256" evidence="1">
    <location>
        <begin position="31"/>
        <end position="583"/>
    </location>
</feature>
<evidence type="ECO:0000259" key="2">
    <source>
        <dbReference type="Pfam" id="PF16116"/>
    </source>
</evidence>
<dbReference type="Pfam" id="PF16116">
    <property type="entry name" value="DUF4832"/>
    <property type="match status" value="1"/>
</dbReference>
<keyword evidence="1" id="KW-0732">Signal</keyword>
<feature type="domain" description="DUF4832" evidence="2">
    <location>
        <begin position="361"/>
        <end position="563"/>
    </location>
</feature>
<accession>A0A7G6X4Z0</accession>
<dbReference type="InterPro" id="IPR032379">
    <property type="entry name" value="DUF4874"/>
</dbReference>
<dbReference type="Proteomes" id="UP000515563">
    <property type="component" value="Chromosome"/>
</dbReference>
<dbReference type="AlphaFoldDB" id="A0A7G6X4Z0"/>
<organism evidence="4 5">
    <name type="scientific">Kribbella qitaiheensis</name>
    <dbReference type="NCBI Taxonomy" id="1544730"/>
    <lineage>
        <taxon>Bacteria</taxon>
        <taxon>Bacillati</taxon>
        <taxon>Actinomycetota</taxon>
        <taxon>Actinomycetes</taxon>
        <taxon>Propionibacteriales</taxon>
        <taxon>Kribbellaceae</taxon>
        <taxon>Kribbella</taxon>
    </lineage>
</organism>
<evidence type="ECO:0000313" key="4">
    <source>
        <dbReference type="EMBL" id="QNE21305.1"/>
    </source>
</evidence>
<dbReference type="EMBL" id="CP043661">
    <property type="protein sequence ID" value="QNE21305.1"/>
    <property type="molecule type" value="Genomic_DNA"/>
</dbReference>
<reference evidence="4 5" key="2">
    <citation type="journal article" date="2020" name="Microbiol. Resour. Announc.">
        <title>Antarctic desert soil bacteria exhibit high novel natural product potential, evaluated through long-read genome sequencing and comparative genomics.</title>
        <authorList>
            <person name="Benaud N."/>
            <person name="Edwards R.J."/>
            <person name="Amos T.G."/>
            <person name="D'Agostino P.M."/>
            <person name="Gutierrez-Chavez C."/>
            <person name="Montgomery K."/>
            <person name="Nicetic I."/>
            <person name="Ferrari B.C."/>
        </authorList>
    </citation>
    <scope>NUCLEOTIDE SEQUENCE [LARGE SCALE GENOMIC DNA]</scope>
    <source>
        <strain evidence="4 5">SPB151</strain>
    </source>
</reference>
<proteinExistence type="predicted"/>
<dbReference type="KEGG" id="kqi:F1D05_29545"/>
<evidence type="ECO:0000256" key="1">
    <source>
        <dbReference type="SAM" id="SignalP"/>
    </source>
</evidence>
<protein>
    <submittedName>
        <fullName evidence="4">DUF4832 domain-containing protein</fullName>
    </submittedName>
</protein>
<name>A0A7G6X4Z0_9ACTN</name>
<evidence type="ECO:0000313" key="5">
    <source>
        <dbReference type="Proteomes" id="UP000515563"/>
    </source>
</evidence>
<dbReference type="Pfam" id="PF16173">
    <property type="entry name" value="DUF4874"/>
    <property type="match status" value="1"/>
</dbReference>
<dbReference type="InterPro" id="IPR032267">
    <property type="entry name" value="DUF4832"/>
</dbReference>